<reference evidence="8 9" key="1">
    <citation type="submission" date="2019-09" db="EMBL/GenBank/DDBJ databases">
        <title>Bird 10,000 Genomes (B10K) Project - Family phase.</title>
        <authorList>
            <person name="Zhang G."/>
        </authorList>
    </citation>
    <scope>NUCLEOTIDE SEQUENCE [LARGE SCALE GENOMIC DNA]</scope>
    <source>
        <strain evidence="8">B10K-DU-002-14</strain>
        <tissue evidence="8">Muscle</tissue>
    </source>
</reference>
<dbReference type="EMBL" id="VXBJ01008247">
    <property type="protein sequence ID" value="NXN34575.1"/>
    <property type="molecule type" value="Genomic_DNA"/>
</dbReference>
<dbReference type="InterPro" id="IPR043128">
    <property type="entry name" value="Rev_trsase/Diguanyl_cyclase"/>
</dbReference>
<dbReference type="InterPro" id="IPR043502">
    <property type="entry name" value="DNA/RNA_pol_sf"/>
</dbReference>
<evidence type="ECO:0000256" key="6">
    <source>
        <dbReference type="ARBA" id="ARBA00022918"/>
    </source>
</evidence>
<dbReference type="GO" id="GO:0035613">
    <property type="term" value="F:RNA stem-loop binding"/>
    <property type="evidence" value="ECO:0007669"/>
    <property type="project" value="TreeGrafter"/>
</dbReference>
<keyword evidence="6" id="KW-0695">RNA-directed DNA polymerase</keyword>
<feature type="non-terminal residue" evidence="8">
    <location>
        <position position="55"/>
    </location>
</feature>
<name>A0A7L1I8D2_9CHAR</name>
<evidence type="ECO:0000256" key="2">
    <source>
        <dbReference type="ARBA" id="ARBA00022695"/>
    </source>
</evidence>
<dbReference type="Proteomes" id="UP000586634">
    <property type="component" value="Unassembled WGS sequence"/>
</dbReference>
<dbReference type="GO" id="GO:0016787">
    <property type="term" value="F:hydrolase activity"/>
    <property type="evidence" value="ECO:0007669"/>
    <property type="project" value="UniProtKB-KW"/>
</dbReference>
<evidence type="ECO:0000313" key="9">
    <source>
        <dbReference type="Proteomes" id="UP000586634"/>
    </source>
</evidence>
<dbReference type="PANTHER" id="PTHR41694:SF3">
    <property type="entry name" value="RNA-DIRECTED DNA POLYMERASE-RELATED"/>
    <property type="match status" value="1"/>
</dbReference>
<dbReference type="Pfam" id="PF06817">
    <property type="entry name" value="RVT_thumb"/>
    <property type="match status" value="1"/>
</dbReference>
<dbReference type="Gene3D" id="3.30.70.270">
    <property type="match status" value="1"/>
</dbReference>
<dbReference type="PANTHER" id="PTHR41694">
    <property type="entry name" value="ENDOGENOUS RETROVIRUS GROUP K MEMBER POL PROTEIN"/>
    <property type="match status" value="1"/>
</dbReference>
<keyword evidence="3" id="KW-0540">Nuclease</keyword>
<keyword evidence="1" id="KW-0808">Transferase</keyword>
<evidence type="ECO:0000256" key="4">
    <source>
        <dbReference type="ARBA" id="ARBA00022759"/>
    </source>
</evidence>
<dbReference type="OrthoDB" id="9319918at2759"/>
<keyword evidence="5" id="KW-0378">Hydrolase</keyword>
<accession>A0A7L1I8D2</accession>
<protein>
    <submittedName>
        <fullName evidence="8">PO113 protein</fullName>
    </submittedName>
</protein>
<evidence type="ECO:0000256" key="3">
    <source>
        <dbReference type="ARBA" id="ARBA00022722"/>
    </source>
</evidence>
<dbReference type="AlphaFoldDB" id="A0A7L1I8D2"/>
<proteinExistence type="predicted"/>
<evidence type="ECO:0000313" key="8">
    <source>
        <dbReference type="EMBL" id="NXN34575.1"/>
    </source>
</evidence>
<feature type="domain" description="Reverse transcriptase thumb" evidence="7">
    <location>
        <begin position="16"/>
        <end position="55"/>
    </location>
</feature>
<dbReference type="GO" id="GO:0004519">
    <property type="term" value="F:endonuclease activity"/>
    <property type="evidence" value="ECO:0007669"/>
    <property type="project" value="UniProtKB-KW"/>
</dbReference>
<evidence type="ECO:0000256" key="1">
    <source>
        <dbReference type="ARBA" id="ARBA00022679"/>
    </source>
</evidence>
<evidence type="ECO:0000256" key="5">
    <source>
        <dbReference type="ARBA" id="ARBA00022801"/>
    </source>
</evidence>
<gene>
    <name evidence="8" type="primary">Hervk_1</name>
    <name evidence="8" type="ORF">NYCSEM_R15984</name>
</gene>
<comment type="caution">
    <text evidence="8">The sequence shown here is derived from an EMBL/GenBank/DDBJ whole genome shotgun (WGS) entry which is preliminary data.</text>
</comment>
<dbReference type="SUPFAM" id="SSF56672">
    <property type="entry name" value="DNA/RNA polymerases"/>
    <property type="match status" value="1"/>
</dbReference>
<feature type="non-terminal residue" evidence="8">
    <location>
        <position position="1"/>
    </location>
</feature>
<keyword evidence="2" id="KW-0548">Nucleotidyltransferase</keyword>
<organism evidence="8 9">
    <name type="scientific">Nycticryphes semicollaris</name>
    <dbReference type="NCBI Taxonomy" id="227226"/>
    <lineage>
        <taxon>Eukaryota</taxon>
        <taxon>Metazoa</taxon>
        <taxon>Chordata</taxon>
        <taxon>Craniata</taxon>
        <taxon>Vertebrata</taxon>
        <taxon>Euteleostomi</taxon>
        <taxon>Archelosauria</taxon>
        <taxon>Archosauria</taxon>
        <taxon>Dinosauria</taxon>
        <taxon>Saurischia</taxon>
        <taxon>Theropoda</taxon>
        <taxon>Coelurosauria</taxon>
        <taxon>Aves</taxon>
        <taxon>Neognathae</taxon>
        <taxon>Neoaves</taxon>
        <taxon>Charadriiformes</taxon>
        <taxon>Rostratulidae</taxon>
        <taxon>Nycticryphes</taxon>
    </lineage>
</organism>
<keyword evidence="9" id="KW-1185">Reference proteome</keyword>
<keyword evidence="4" id="KW-0255">Endonuclease</keyword>
<dbReference type="GO" id="GO:0003964">
    <property type="term" value="F:RNA-directed DNA polymerase activity"/>
    <property type="evidence" value="ECO:0007669"/>
    <property type="project" value="UniProtKB-KW"/>
</dbReference>
<evidence type="ECO:0000259" key="7">
    <source>
        <dbReference type="Pfam" id="PF06817"/>
    </source>
</evidence>
<dbReference type="InterPro" id="IPR010661">
    <property type="entry name" value="RVT_thumb"/>
</dbReference>
<sequence>PWKYLGWKITQQTLAPQQVSLKVEVKTLNDVQTLLGNINWIRNVCGIDNQVLAPL</sequence>